<evidence type="ECO:0000256" key="2">
    <source>
        <dbReference type="ARBA" id="ARBA00022801"/>
    </source>
</evidence>
<dbReference type="AlphaFoldDB" id="A0AAD8H1X8"/>
<reference evidence="5" key="2">
    <citation type="submission" date="2023-05" db="EMBL/GenBank/DDBJ databases">
        <authorList>
            <person name="Schelkunov M.I."/>
        </authorList>
    </citation>
    <scope>NUCLEOTIDE SEQUENCE</scope>
    <source>
        <strain evidence="5">Hsosn_3</strain>
        <tissue evidence="5">Leaf</tissue>
    </source>
</reference>
<dbReference type="Pfam" id="PF00332">
    <property type="entry name" value="Glyco_hydro_17"/>
    <property type="match status" value="2"/>
</dbReference>
<sequence>MAARLKNVRIYDSDYSALQAFKGSGIEIIIGLNNALVEDVSASEERAMTWVKENVEEFFPSTRIRGVAVGNEILGSSYPPSAGVFKDTVLPFLAYMNDDPLTVDIKYALFKKNKEVMVSETGWSSPGDANEVGGSIKNAKTYNNNLRRRLLKTKGTPSRPKRAVKASVSALFY</sequence>
<protein>
    <recommendedName>
        <fullName evidence="7">Glucan endo-1,3-beta-D-glucosidase</fullName>
    </recommendedName>
</protein>
<dbReference type="GO" id="GO:0004553">
    <property type="term" value="F:hydrolase activity, hydrolyzing O-glycosyl compounds"/>
    <property type="evidence" value="ECO:0007669"/>
    <property type="project" value="InterPro"/>
</dbReference>
<evidence type="ECO:0008006" key="7">
    <source>
        <dbReference type="Google" id="ProtNLM"/>
    </source>
</evidence>
<dbReference type="InterPro" id="IPR000490">
    <property type="entry name" value="Glyco_hydro_17"/>
</dbReference>
<proteinExistence type="inferred from homology"/>
<dbReference type="Gene3D" id="3.20.20.80">
    <property type="entry name" value="Glycosidases"/>
    <property type="match status" value="2"/>
</dbReference>
<comment type="caution">
    <text evidence="5">The sequence shown here is derived from an EMBL/GenBank/DDBJ whole genome shotgun (WGS) entry which is preliminary data.</text>
</comment>
<evidence type="ECO:0000313" key="6">
    <source>
        <dbReference type="Proteomes" id="UP001237642"/>
    </source>
</evidence>
<keyword evidence="3" id="KW-0326">Glycosidase</keyword>
<dbReference type="GO" id="GO:0005975">
    <property type="term" value="P:carbohydrate metabolic process"/>
    <property type="evidence" value="ECO:0007669"/>
    <property type="project" value="InterPro"/>
</dbReference>
<name>A0AAD8H1X8_9APIA</name>
<accession>A0AAD8H1X8</accession>
<dbReference type="SUPFAM" id="SSF51445">
    <property type="entry name" value="(Trans)glycosidases"/>
    <property type="match status" value="1"/>
</dbReference>
<evidence type="ECO:0000256" key="4">
    <source>
        <dbReference type="RuleBase" id="RU004335"/>
    </source>
</evidence>
<reference evidence="5" key="1">
    <citation type="submission" date="2023-02" db="EMBL/GenBank/DDBJ databases">
        <title>Genome of toxic invasive species Heracleum sosnowskyi carries increased number of genes despite the absence of recent whole-genome duplications.</title>
        <authorList>
            <person name="Schelkunov M."/>
            <person name="Shtratnikova V."/>
            <person name="Makarenko M."/>
            <person name="Klepikova A."/>
            <person name="Omelchenko D."/>
            <person name="Novikova G."/>
            <person name="Obukhova E."/>
            <person name="Bogdanov V."/>
            <person name="Penin A."/>
            <person name="Logacheva M."/>
        </authorList>
    </citation>
    <scope>NUCLEOTIDE SEQUENCE</scope>
    <source>
        <strain evidence="5">Hsosn_3</strain>
        <tissue evidence="5">Leaf</tissue>
    </source>
</reference>
<dbReference type="PANTHER" id="PTHR32227">
    <property type="entry name" value="GLUCAN ENDO-1,3-BETA-GLUCOSIDASE BG1-RELATED-RELATED"/>
    <property type="match status" value="1"/>
</dbReference>
<evidence type="ECO:0000256" key="1">
    <source>
        <dbReference type="ARBA" id="ARBA00008773"/>
    </source>
</evidence>
<dbReference type="EMBL" id="JAUIZM010000011">
    <property type="protein sequence ID" value="KAK1358214.1"/>
    <property type="molecule type" value="Genomic_DNA"/>
</dbReference>
<comment type="similarity">
    <text evidence="1 4">Belongs to the glycosyl hydrolase 17 family.</text>
</comment>
<organism evidence="5 6">
    <name type="scientific">Heracleum sosnowskyi</name>
    <dbReference type="NCBI Taxonomy" id="360622"/>
    <lineage>
        <taxon>Eukaryota</taxon>
        <taxon>Viridiplantae</taxon>
        <taxon>Streptophyta</taxon>
        <taxon>Embryophyta</taxon>
        <taxon>Tracheophyta</taxon>
        <taxon>Spermatophyta</taxon>
        <taxon>Magnoliopsida</taxon>
        <taxon>eudicotyledons</taxon>
        <taxon>Gunneridae</taxon>
        <taxon>Pentapetalae</taxon>
        <taxon>asterids</taxon>
        <taxon>campanulids</taxon>
        <taxon>Apiales</taxon>
        <taxon>Apiaceae</taxon>
        <taxon>Apioideae</taxon>
        <taxon>apioid superclade</taxon>
        <taxon>Tordylieae</taxon>
        <taxon>Tordyliinae</taxon>
        <taxon>Heracleum</taxon>
    </lineage>
</organism>
<keyword evidence="2" id="KW-0378">Hydrolase</keyword>
<dbReference type="InterPro" id="IPR017853">
    <property type="entry name" value="GH"/>
</dbReference>
<gene>
    <name evidence="5" type="ORF">POM88_051470</name>
</gene>
<evidence type="ECO:0000313" key="5">
    <source>
        <dbReference type="EMBL" id="KAK1358214.1"/>
    </source>
</evidence>
<keyword evidence="6" id="KW-1185">Reference proteome</keyword>
<evidence type="ECO:0000256" key="3">
    <source>
        <dbReference type="ARBA" id="ARBA00023295"/>
    </source>
</evidence>
<dbReference type="Proteomes" id="UP001237642">
    <property type="component" value="Unassembled WGS sequence"/>
</dbReference>
<dbReference type="InterPro" id="IPR044965">
    <property type="entry name" value="Glyco_hydro_17_plant"/>
</dbReference>